<evidence type="ECO:0000313" key="4">
    <source>
        <dbReference type="EMBL" id="VFA86719.1"/>
    </source>
</evidence>
<keyword evidence="1" id="KW-0238">DNA-binding</keyword>
<dbReference type="Gene3D" id="1.10.443.10">
    <property type="entry name" value="Intergrase catalytic core"/>
    <property type="match status" value="1"/>
</dbReference>
<sequence length="384" mass="42945">MPRQRMAPGEWGKITVARLGPGQFRASAYVRDEDGKRRQATRSGTTEEDARRNLLRHLKQRTTPTVGAVVSERTSLSELFEVWINSKDRLKPQSVTSYRELWTKHGEGKIGSLRIREMTTSRAERFITALPPSRARAMRTVLLGMFSMAVRYDVLAVNPIREVTRKAGKRSEPRALTVEEFAAVRAAVLAYRDRPSKGGPRPGRLLCEFIDVLVSTGCRPNELLALRWSDVDLLADPPTMRLTGTVVDHGKVERQALYRQDSRKGDAPDHTVVLPRLAVEALTSLFGEAASSDAPVFGNRDGGWMSLANLRRSLRAALPRELRWVTPYSFRRTVATVVRDGLGPAQAQAQLSHAKLSTTEQHYLQRQTQGPDARAVLDRYAQGK</sequence>
<dbReference type="InterPro" id="IPR010998">
    <property type="entry name" value="Integrase_recombinase_N"/>
</dbReference>
<dbReference type="RefSeq" id="WP_137353894.1">
    <property type="nucleotide sequence ID" value="NZ_CAACYE020000001.1"/>
</dbReference>
<accession>A0A449H691</accession>
<evidence type="ECO:0000256" key="2">
    <source>
        <dbReference type="ARBA" id="ARBA00023172"/>
    </source>
</evidence>
<organism evidence="4">
    <name type="scientific">Nocardia farcinica</name>
    <dbReference type="NCBI Taxonomy" id="37329"/>
    <lineage>
        <taxon>Bacteria</taxon>
        <taxon>Bacillati</taxon>
        <taxon>Actinomycetota</taxon>
        <taxon>Actinomycetes</taxon>
        <taxon>Mycobacteriales</taxon>
        <taxon>Nocardiaceae</taxon>
        <taxon>Nocardia</taxon>
    </lineage>
</organism>
<dbReference type="SUPFAM" id="SSF56349">
    <property type="entry name" value="DNA breaking-rejoining enzymes"/>
    <property type="match status" value="1"/>
</dbReference>
<evidence type="ECO:0000259" key="3">
    <source>
        <dbReference type="PROSITE" id="PS51898"/>
    </source>
</evidence>
<keyword evidence="2" id="KW-0233">DNA recombination</keyword>
<dbReference type="InterPro" id="IPR013762">
    <property type="entry name" value="Integrase-like_cat_sf"/>
</dbReference>
<evidence type="ECO:0000256" key="1">
    <source>
        <dbReference type="ARBA" id="ARBA00023125"/>
    </source>
</evidence>
<dbReference type="GO" id="GO:0003677">
    <property type="term" value="F:DNA binding"/>
    <property type="evidence" value="ECO:0007669"/>
    <property type="project" value="UniProtKB-KW"/>
</dbReference>
<dbReference type="AlphaFoldDB" id="A0A449H691"/>
<feature type="domain" description="Tyr recombinase" evidence="3">
    <location>
        <begin position="171"/>
        <end position="378"/>
    </location>
</feature>
<proteinExistence type="predicted"/>
<dbReference type="InterPro" id="IPR050090">
    <property type="entry name" value="Tyrosine_recombinase_XerCD"/>
</dbReference>
<dbReference type="GO" id="GO:0015074">
    <property type="term" value="P:DNA integration"/>
    <property type="evidence" value="ECO:0007669"/>
    <property type="project" value="InterPro"/>
</dbReference>
<dbReference type="InterPro" id="IPR011010">
    <property type="entry name" value="DNA_brk_join_enz"/>
</dbReference>
<gene>
    <name evidence="4" type="ORF">NCTC1935_04581</name>
</gene>
<protein>
    <submittedName>
        <fullName evidence="4">Site-specific recombinase XerD</fullName>
    </submittedName>
</protein>
<dbReference type="GO" id="GO:0006310">
    <property type="term" value="P:DNA recombination"/>
    <property type="evidence" value="ECO:0007669"/>
    <property type="project" value="UniProtKB-KW"/>
</dbReference>
<dbReference type="PANTHER" id="PTHR30349">
    <property type="entry name" value="PHAGE INTEGRASE-RELATED"/>
    <property type="match status" value="1"/>
</dbReference>
<dbReference type="Pfam" id="PF00589">
    <property type="entry name" value="Phage_integrase"/>
    <property type="match status" value="1"/>
</dbReference>
<dbReference type="InterPro" id="IPR002104">
    <property type="entry name" value="Integrase_catalytic"/>
</dbReference>
<dbReference type="Gene3D" id="1.10.150.130">
    <property type="match status" value="1"/>
</dbReference>
<dbReference type="EMBL" id="CAACYE010000005">
    <property type="protein sequence ID" value="VFA86719.1"/>
    <property type="molecule type" value="Genomic_DNA"/>
</dbReference>
<dbReference type="PROSITE" id="PS51898">
    <property type="entry name" value="TYR_RECOMBINASE"/>
    <property type="match status" value="1"/>
</dbReference>
<reference evidence="4" key="1">
    <citation type="submission" date="2019-02" db="EMBL/GenBank/DDBJ databases">
        <authorList>
            <consortium name="Pathogen Informatics"/>
        </authorList>
    </citation>
    <scope>NUCLEOTIDE SEQUENCE</scope>
    <source>
        <strain evidence="4">3012STDY6733949</strain>
    </source>
</reference>
<name>A0A449H691_NOCFR</name>